<accession>A0ABY3X378</accession>
<reference evidence="1 2" key="1">
    <citation type="submission" date="2022-03" db="EMBL/GenBank/DDBJ databases">
        <title>Ignatzschineria rhizosphaerae HR5S32.</title>
        <authorList>
            <person name="Sun J.Q."/>
            <person name="Feng J.Y."/>
        </authorList>
    </citation>
    <scope>NUCLEOTIDE SEQUENCE [LARGE SCALE GENOMIC DNA]</scope>
    <source>
        <strain evidence="1 2">HR5S32</strain>
    </source>
</reference>
<evidence type="ECO:0000313" key="1">
    <source>
        <dbReference type="EMBL" id="UNM95912.1"/>
    </source>
</evidence>
<gene>
    <name evidence="1" type="ORF">MMG00_12025</name>
</gene>
<proteinExistence type="predicted"/>
<evidence type="ECO:0000313" key="2">
    <source>
        <dbReference type="Proteomes" id="UP000829542"/>
    </source>
</evidence>
<keyword evidence="2" id="KW-1185">Reference proteome</keyword>
<protein>
    <submittedName>
        <fullName evidence="1">Uncharacterized protein</fullName>
    </submittedName>
</protein>
<sequence length="86" mass="9920">MSKQLKQQYMESIHSFNDLGKAALAKINQVMDENPMLKNSIFEGALYDLQQGIDGVEYHHEQLEKLLQEEKPFLVNEKTVITLKQA</sequence>
<name>A0ABY3X378_9GAMM</name>
<dbReference type="Proteomes" id="UP000829542">
    <property type="component" value="Chromosome"/>
</dbReference>
<dbReference type="EMBL" id="CP093379">
    <property type="protein sequence ID" value="UNM95912.1"/>
    <property type="molecule type" value="Genomic_DNA"/>
</dbReference>
<dbReference type="RefSeq" id="WP_242148663.1">
    <property type="nucleotide sequence ID" value="NZ_CP093379.1"/>
</dbReference>
<organism evidence="1 2">
    <name type="scientific">Ignatzschineria rhizosphaerae</name>
    <dbReference type="NCBI Taxonomy" id="2923279"/>
    <lineage>
        <taxon>Bacteria</taxon>
        <taxon>Pseudomonadati</taxon>
        <taxon>Pseudomonadota</taxon>
        <taxon>Gammaproteobacteria</taxon>
        <taxon>Cardiobacteriales</taxon>
        <taxon>Ignatzschineriaceae</taxon>
        <taxon>Ignatzschineria</taxon>
    </lineage>
</organism>